<evidence type="ECO:0000313" key="17">
    <source>
        <dbReference type="EMBL" id="SFI28924.1"/>
    </source>
</evidence>
<dbReference type="InterPro" id="IPR005467">
    <property type="entry name" value="His_kinase_dom"/>
</dbReference>
<dbReference type="InterPro" id="IPR003594">
    <property type="entry name" value="HATPase_dom"/>
</dbReference>
<dbReference type="SUPFAM" id="SSF47384">
    <property type="entry name" value="Homodimeric domain of signal transducing histidine kinase"/>
    <property type="match status" value="1"/>
</dbReference>
<dbReference type="InterPro" id="IPR036097">
    <property type="entry name" value="HisK_dim/P_sf"/>
</dbReference>
<evidence type="ECO:0000256" key="8">
    <source>
        <dbReference type="ARBA" id="ARBA00022777"/>
    </source>
</evidence>
<keyword evidence="5" id="KW-0808">Transferase</keyword>
<name>A0A1I3GZJ8_SELRU</name>
<evidence type="ECO:0000256" key="9">
    <source>
        <dbReference type="ARBA" id="ARBA00022840"/>
    </source>
</evidence>
<dbReference type="SMART" id="SM00388">
    <property type="entry name" value="HisKA"/>
    <property type="match status" value="1"/>
</dbReference>
<dbReference type="CDD" id="cd00082">
    <property type="entry name" value="HisKA"/>
    <property type="match status" value="1"/>
</dbReference>
<gene>
    <name evidence="17" type="ORF">SAMN04487861_12624</name>
</gene>
<dbReference type="PROSITE" id="PS50112">
    <property type="entry name" value="PAS"/>
    <property type="match status" value="1"/>
</dbReference>
<feature type="domain" description="HAMP" evidence="16">
    <location>
        <begin position="190"/>
        <end position="242"/>
    </location>
</feature>
<evidence type="ECO:0000256" key="7">
    <source>
        <dbReference type="ARBA" id="ARBA00022741"/>
    </source>
</evidence>
<dbReference type="SMART" id="SM00091">
    <property type="entry name" value="PAS"/>
    <property type="match status" value="1"/>
</dbReference>
<dbReference type="SUPFAM" id="SSF55874">
    <property type="entry name" value="ATPase domain of HSP90 chaperone/DNA topoisomerase II/histidine kinase"/>
    <property type="match status" value="1"/>
</dbReference>
<keyword evidence="6 13" id="KW-0812">Transmembrane</keyword>
<evidence type="ECO:0000256" key="13">
    <source>
        <dbReference type="SAM" id="Phobius"/>
    </source>
</evidence>
<keyword evidence="9" id="KW-0067">ATP-binding</keyword>
<evidence type="ECO:0000256" key="2">
    <source>
        <dbReference type="ARBA" id="ARBA00004141"/>
    </source>
</evidence>
<evidence type="ECO:0000256" key="4">
    <source>
        <dbReference type="ARBA" id="ARBA00022553"/>
    </source>
</evidence>
<dbReference type="Pfam" id="PF13188">
    <property type="entry name" value="PAS_8"/>
    <property type="match status" value="1"/>
</dbReference>
<dbReference type="EMBL" id="FOQK01000026">
    <property type="protein sequence ID" value="SFI28924.1"/>
    <property type="molecule type" value="Genomic_DNA"/>
</dbReference>
<evidence type="ECO:0000256" key="1">
    <source>
        <dbReference type="ARBA" id="ARBA00000085"/>
    </source>
</evidence>
<dbReference type="GO" id="GO:0000156">
    <property type="term" value="F:phosphorelay response regulator activity"/>
    <property type="evidence" value="ECO:0007669"/>
    <property type="project" value="TreeGrafter"/>
</dbReference>
<comment type="subcellular location">
    <subcellularLocation>
        <location evidence="2">Membrane</location>
        <topology evidence="2">Multi-pass membrane protein</topology>
    </subcellularLocation>
</comment>
<dbReference type="FunFam" id="1.10.287.130:FF:000001">
    <property type="entry name" value="Two-component sensor histidine kinase"/>
    <property type="match status" value="1"/>
</dbReference>
<evidence type="ECO:0000256" key="11">
    <source>
        <dbReference type="ARBA" id="ARBA00023012"/>
    </source>
</evidence>
<dbReference type="AlphaFoldDB" id="A0A1I3GZJ8"/>
<evidence type="ECO:0000256" key="6">
    <source>
        <dbReference type="ARBA" id="ARBA00022692"/>
    </source>
</evidence>
<dbReference type="SMART" id="SM00387">
    <property type="entry name" value="HATPase_c"/>
    <property type="match status" value="1"/>
</dbReference>
<accession>A0A1I3GZJ8</accession>
<dbReference type="PANTHER" id="PTHR42878">
    <property type="entry name" value="TWO-COMPONENT HISTIDINE KINASE"/>
    <property type="match status" value="1"/>
</dbReference>
<evidence type="ECO:0000256" key="10">
    <source>
        <dbReference type="ARBA" id="ARBA00022989"/>
    </source>
</evidence>
<dbReference type="InterPro" id="IPR003661">
    <property type="entry name" value="HisK_dim/P_dom"/>
</dbReference>
<dbReference type="GO" id="GO:0005524">
    <property type="term" value="F:ATP binding"/>
    <property type="evidence" value="ECO:0007669"/>
    <property type="project" value="UniProtKB-KW"/>
</dbReference>
<dbReference type="SMART" id="SM00304">
    <property type="entry name" value="HAMP"/>
    <property type="match status" value="1"/>
</dbReference>
<dbReference type="InterPro" id="IPR000014">
    <property type="entry name" value="PAS"/>
</dbReference>
<dbReference type="FunFam" id="3.30.565.10:FF:000006">
    <property type="entry name" value="Sensor histidine kinase WalK"/>
    <property type="match status" value="1"/>
</dbReference>
<dbReference type="SUPFAM" id="SSF55785">
    <property type="entry name" value="PYP-like sensor domain (PAS domain)"/>
    <property type="match status" value="1"/>
</dbReference>
<proteinExistence type="predicted"/>
<keyword evidence="11" id="KW-0902">Two-component regulatory system</keyword>
<protein>
    <recommendedName>
        <fullName evidence="3">histidine kinase</fullName>
        <ecNumber evidence="3">2.7.13.3</ecNumber>
    </recommendedName>
</protein>
<feature type="domain" description="Histidine kinase" evidence="14">
    <location>
        <begin position="373"/>
        <end position="597"/>
    </location>
</feature>
<evidence type="ECO:0000256" key="12">
    <source>
        <dbReference type="ARBA" id="ARBA00023136"/>
    </source>
</evidence>
<dbReference type="PANTHER" id="PTHR42878:SF7">
    <property type="entry name" value="SENSOR HISTIDINE KINASE GLRK"/>
    <property type="match status" value="1"/>
</dbReference>
<keyword evidence="8 17" id="KW-0418">Kinase</keyword>
<dbReference type="InterPro" id="IPR050351">
    <property type="entry name" value="BphY/WalK/GraS-like"/>
</dbReference>
<evidence type="ECO:0000259" key="14">
    <source>
        <dbReference type="PROSITE" id="PS50109"/>
    </source>
</evidence>
<dbReference type="NCBIfam" id="TIGR00229">
    <property type="entry name" value="sensory_box"/>
    <property type="match status" value="1"/>
</dbReference>
<keyword evidence="10 13" id="KW-1133">Transmembrane helix</keyword>
<keyword evidence="12 13" id="KW-0472">Membrane</keyword>
<dbReference type="CDD" id="cd00075">
    <property type="entry name" value="HATPase"/>
    <property type="match status" value="1"/>
</dbReference>
<dbReference type="InterPro" id="IPR004358">
    <property type="entry name" value="Sig_transdc_His_kin-like_C"/>
</dbReference>
<dbReference type="PROSITE" id="PS50109">
    <property type="entry name" value="HIS_KIN"/>
    <property type="match status" value="1"/>
</dbReference>
<feature type="domain" description="PAS" evidence="15">
    <location>
        <begin position="247"/>
        <end position="289"/>
    </location>
</feature>
<dbReference type="CDD" id="cd00130">
    <property type="entry name" value="PAS"/>
    <property type="match status" value="1"/>
</dbReference>
<dbReference type="GO" id="GO:0000155">
    <property type="term" value="F:phosphorelay sensor kinase activity"/>
    <property type="evidence" value="ECO:0007669"/>
    <property type="project" value="InterPro"/>
</dbReference>
<dbReference type="PRINTS" id="PR00344">
    <property type="entry name" value="BCTRLSENSOR"/>
</dbReference>
<evidence type="ECO:0000259" key="15">
    <source>
        <dbReference type="PROSITE" id="PS50112"/>
    </source>
</evidence>
<dbReference type="InterPro" id="IPR003660">
    <property type="entry name" value="HAMP_dom"/>
</dbReference>
<dbReference type="GO" id="GO:0007234">
    <property type="term" value="P:osmosensory signaling via phosphorelay pathway"/>
    <property type="evidence" value="ECO:0007669"/>
    <property type="project" value="TreeGrafter"/>
</dbReference>
<dbReference type="GO" id="GO:0016020">
    <property type="term" value="C:membrane"/>
    <property type="evidence" value="ECO:0007669"/>
    <property type="project" value="UniProtKB-SubCell"/>
</dbReference>
<dbReference type="InterPro" id="IPR035965">
    <property type="entry name" value="PAS-like_dom_sf"/>
</dbReference>
<evidence type="ECO:0000259" key="16">
    <source>
        <dbReference type="PROSITE" id="PS50885"/>
    </source>
</evidence>
<reference evidence="17 18" key="1">
    <citation type="submission" date="2016-10" db="EMBL/GenBank/DDBJ databases">
        <authorList>
            <person name="de Groot N.N."/>
        </authorList>
    </citation>
    <scope>NUCLEOTIDE SEQUENCE [LARGE SCALE GENOMIC DNA]</scope>
    <source>
        <strain evidence="17 18">Z108</strain>
    </source>
</reference>
<organism evidence="17 18">
    <name type="scientific">Selenomonas ruminantium</name>
    <dbReference type="NCBI Taxonomy" id="971"/>
    <lineage>
        <taxon>Bacteria</taxon>
        <taxon>Bacillati</taxon>
        <taxon>Bacillota</taxon>
        <taxon>Negativicutes</taxon>
        <taxon>Selenomonadales</taxon>
        <taxon>Selenomonadaceae</taxon>
        <taxon>Selenomonas</taxon>
    </lineage>
</organism>
<keyword evidence="4" id="KW-0597">Phosphoprotein</keyword>
<keyword evidence="7" id="KW-0547">Nucleotide-binding</keyword>
<feature type="transmembrane region" description="Helical" evidence="13">
    <location>
        <begin position="169"/>
        <end position="189"/>
    </location>
</feature>
<dbReference type="Gene3D" id="3.30.450.20">
    <property type="entry name" value="PAS domain"/>
    <property type="match status" value="2"/>
</dbReference>
<dbReference type="InterPro" id="IPR036890">
    <property type="entry name" value="HATPase_C_sf"/>
</dbReference>
<dbReference type="RefSeq" id="WP_075445331.1">
    <property type="nucleotide sequence ID" value="NZ_FOQK01000026.1"/>
</dbReference>
<dbReference type="SUPFAM" id="SSF158472">
    <property type="entry name" value="HAMP domain-like"/>
    <property type="match status" value="1"/>
</dbReference>
<dbReference type="Pfam" id="PF00672">
    <property type="entry name" value="HAMP"/>
    <property type="match status" value="1"/>
</dbReference>
<evidence type="ECO:0000256" key="5">
    <source>
        <dbReference type="ARBA" id="ARBA00022679"/>
    </source>
</evidence>
<sequence>MFHSRITRRCLASLLLAALTALTITGLYLLHYFHAYTMKKEQDALVLNAQIIEQMLAAQDFQDSHKFPPLLQQLSNNTGLRITILRVDGTVLADTSEPAATLDNHFQRPEVQQAFAHEYGTAIRYSATLGENRMYVAIPVYAEGRLMGIIRTSNSLAAAEASYRTLEQALIAAIFLSIAIALLLAIWLAKRQVAPLRRLSHDAAIIAHGNYGHRITWHSEDEFGQLIQTINLLTENLGRRIAGARAEAEKLSLVLEQMDNAVMLIDQQGHITDTNRKAQELFGLGSQPLKCHSIHLLGSAGLSETAQRVSRRQQPETITYVHRSGQQATNASHTFTIFLTPFPGRDASEILAVFHDISLLQEINERQAEFISNAAHELSTPLTSISGFAETLLEDDCRQPELTQHFAQVIYDQAQRMNRLIQDLLQLARLETLSQRQDLCLTPVPVQEAICAVLSQLAPSFQEKKQTVLFPSAEDDSLKELQVAAIPELFRQILRNLLENANKYTPAGGRISIGLEATPQRLAIRITDNGIGIAPEHLPRIFDRFYRIDKARARSTGGNGIGLSLVHYLTELFHGSIQAESTLGQGTTFTLHFPPFNPQA</sequence>
<dbReference type="Pfam" id="PF02518">
    <property type="entry name" value="HATPase_c"/>
    <property type="match status" value="1"/>
</dbReference>
<dbReference type="Proteomes" id="UP000183639">
    <property type="component" value="Unassembled WGS sequence"/>
</dbReference>
<evidence type="ECO:0000256" key="3">
    <source>
        <dbReference type="ARBA" id="ARBA00012438"/>
    </source>
</evidence>
<dbReference type="Gene3D" id="6.10.340.10">
    <property type="match status" value="1"/>
</dbReference>
<dbReference type="Gene3D" id="1.10.287.130">
    <property type="match status" value="1"/>
</dbReference>
<dbReference type="Gene3D" id="3.30.565.10">
    <property type="entry name" value="Histidine kinase-like ATPase, C-terminal domain"/>
    <property type="match status" value="1"/>
</dbReference>
<dbReference type="OrthoDB" id="9786919at2"/>
<dbReference type="PROSITE" id="PS50885">
    <property type="entry name" value="HAMP"/>
    <property type="match status" value="1"/>
</dbReference>
<comment type="catalytic activity">
    <reaction evidence="1">
        <text>ATP + protein L-histidine = ADP + protein N-phospho-L-histidine.</text>
        <dbReference type="EC" id="2.7.13.3"/>
    </reaction>
</comment>
<dbReference type="Pfam" id="PF00512">
    <property type="entry name" value="HisKA"/>
    <property type="match status" value="1"/>
</dbReference>
<dbReference type="CDD" id="cd06225">
    <property type="entry name" value="HAMP"/>
    <property type="match status" value="1"/>
</dbReference>
<dbReference type="GO" id="GO:0030295">
    <property type="term" value="F:protein kinase activator activity"/>
    <property type="evidence" value="ECO:0007669"/>
    <property type="project" value="TreeGrafter"/>
</dbReference>
<evidence type="ECO:0000313" key="18">
    <source>
        <dbReference type="Proteomes" id="UP000183639"/>
    </source>
</evidence>
<dbReference type="EC" id="2.7.13.3" evidence="3"/>